<accession>A0A8C4QP28</accession>
<evidence type="ECO:0000313" key="20">
    <source>
        <dbReference type="Proteomes" id="UP000694388"/>
    </source>
</evidence>
<comment type="subcellular location">
    <subcellularLocation>
        <location evidence="1">Cell membrane</location>
        <topology evidence="1">Peripheral membrane protein</topology>
    </subcellularLocation>
    <subcellularLocation>
        <location evidence="2">Endoplasmic reticulum membrane</location>
        <topology evidence="2">Multi-pass membrane protein</topology>
    </subcellularLocation>
</comment>
<evidence type="ECO:0000256" key="4">
    <source>
        <dbReference type="ARBA" id="ARBA00022448"/>
    </source>
</evidence>
<organism evidence="19 20">
    <name type="scientific">Eptatretus burgeri</name>
    <name type="common">Inshore hagfish</name>
    <dbReference type="NCBI Taxonomy" id="7764"/>
    <lineage>
        <taxon>Eukaryota</taxon>
        <taxon>Metazoa</taxon>
        <taxon>Chordata</taxon>
        <taxon>Craniata</taxon>
        <taxon>Vertebrata</taxon>
        <taxon>Cyclostomata</taxon>
        <taxon>Myxini</taxon>
        <taxon>Myxiniformes</taxon>
        <taxon>Myxinidae</taxon>
        <taxon>Eptatretinae</taxon>
        <taxon>Eptatretus</taxon>
    </lineage>
</organism>
<evidence type="ECO:0000256" key="5">
    <source>
        <dbReference type="ARBA" id="ARBA00022475"/>
    </source>
</evidence>
<evidence type="ECO:0000256" key="10">
    <source>
        <dbReference type="ARBA" id="ARBA00022837"/>
    </source>
</evidence>
<dbReference type="GO" id="GO:0006869">
    <property type="term" value="P:lipid transport"/>
    <property type="evidence" value="ECO:0007669"/>
    <property type="project" value="UniProtKB-KW"/>
</dbReference>
<evidence type="ECO:0000256" key="1">
    <source>
        <dbReference type="ARBA" id="ARBA00004202"/>
    </source>
</evidence>
<dbReference type="OMA" id="CEAPVFI"/>
<evidence type="ECO:0000259" key="18">
    <source>
        <dbReference type="PROSITE" id="PS51847"/>
    </source>
</evidence>
<feature type="transmembrane region" description="Helical" evidence="16">
    <location>
        <begin position="23"/>
        <end position="52"/>
    </location>
</feature>
<keyword evidence="9" id="KW-0256">Endoplasmic reticulum</keyword>
<keyword evidence="12" id="KW-0445">Lipid transport</keyword>
<keyword evidence="4" id="KW-0813">Transport</keyword>
<evidence type="ECO:0000256" key="14">
    <source>
        <dbReference type="ARBA" id="ARBA00023136"/>
    </source>
</evidence>
<dbReference type="SUPFAM" id="SSF49562">
    <property type="entry name" value="C2 domain (Calcium/lipid-binding domain, CaLB)"/>
    <property type="match status" value="2"/>
</dbReference>
<keyword evidence="20" id="KW-1185">Reference proteome</keyword>
<evidence type="ECO:0000256" key="7">
    <source>
        <dbReference type="ARBA" id="ARBA00022723"/>
    </source>
</evidence>
<evidence type="ECO:0000313" key="19">
    <source>
        <dbReference type="Ensembl" id="ENSEBUP00000017772.1"/>
    </source>
</evidence>
<protein>
    <submittedName>
        <fullName evidence="19">Extended synaptotagmin 2</fullName>
    </submittedName>
</protein>
<comment type="similarity">
    <text evidence="3">Belongs to the extended synaptotagmin family.</text>
</comment>
<dbReference type="PROSITE" id="PS51847">
    <property type="entry name" value="SMP"/>
    <property type="match status" value="1"/>
</dbReference>
<dbReference type="Ensembl" id="ENSEBUT00000018348.1">
    <property type="protein sequence ID" value="ENSEBUP00000017772.1"/>
    <property type="gene ID" value="ENSEBUG00000011090.1"/>
</dbReference>
<dbReference type="GO" id="GO:0031210">
    <property type="term" value="F:phosphatidylcholine binding"/>
    <property type="evidence" value="ECO:0007669"/>
    <property type="project" value="TreeGrafter"/>
</dbReference>
<dbReference type="GO" id="GO:0035091">
    <property type="term" value="F:phosphatidylinositol binding"/>
    <property type="evidence" value="ECO:0007669"/>
    <property type="project" value="TreeGrafter"/>
</dbReference>
<dbReference type="InterPro" id="IPR037733">
    <property type="entry name" value="Ext_Synaptotagmin_C2A"/>
</dbReference>
<evidence type="ECO:0000259" key="17">
    <source>
        <dbReference type="PROSITE" id="PS50004"/>
    </source>
</evidence>
<feature type="domain" description="C2" evidence="17">
    <location>
        <begin position="397"/>
        <end position="534"/>
    </location>
</feature>
<dbReference type="GO" id="GO:0005509">
    <property type="term" value="F:calcium ion binding"/>
    <property type="evidence" value="ECO:0007669"/>
    <property type="project" value="TreeGrafter"/>
</dbReference>
<dbReference type="AlphaFoldDB" id="A0A8C4QP28"/>
<dbReference type="InterPro" id="IPR051634">
    <property type="entry name" value="Extended_Synaptotagmin"/>
</dbReference>
<dbReference type="GO" id="GO:0005544">
    <property type="term" value="F:calcium-dependent phospholipid binding"/>
    <property type="evidence" value="ECO:0007669"/>
    <property type="project" value="TreeGrafter"/>
</dbReference>
<evidence type="ECO:0000256" key="6">
    <source>
        <dbReference type="ARBA" id="ARBA00022692"/>
    </source>
</evidence>
<dbReference type="SMART" id="SM00239">
    <property type="entry name" value="C2"/>
    <property type="match status" value="2"/>
</dbReference>
<evidence type="ECO:0000256" key="16">
    <source>
        <dbReference type="SAM" id="Phobius"/>
    </source>
</evidence>
<sequence>MENAPETMERAPRTVLYRFARTFLLLFPVYLCGYLGLSMSWLLLAVLIWLWWKRIRQNKQALLLKAQQLSDFEESSIRSGIKEADLPAWVHFPDVERAEWLNKAVTQAWPFFGCYLEGLFKDTIEPAIRGANDYLKTLSFTKLNFGEKPPRINGVKAYRENVDKRQIILDLHISYVGDCEIDVEIPKYFCKAGAKNVQLHGTLRVVLEPLISQMPLFGALTFFFIRRPLLHINWTGLTNLLDIPGLSGTSDSMIMDQIAYYLVLPNRFTIPIVGDLEIAQIRFPIPKGVVRIHLLEARDLERKDNLLKGMIKGRSDPYAVLHVGNQSFKSKVIQTCLHPVWNEVYEAIVHEVPGQELEISVFDEDPDKDDFLGQLHLKLQWLSPLADASVLPEVKAVPGQANDGLSSALLIAYLDCARNLPKGLLVIFAPHFISPYLSTLANSQSGKKSSLEPNPFVQLSVAHNTYESKICYNTNEPVWEQAFTFFIHNPTEQDLDIEVKDDEQQCSLGSLSIPLQKIIAADDLMLDQSFLLNQSGPSSLLKMKIALRVRNIVRRKGNAKSNKKRKSSSIQRGNGTASQVSSTDPSTREYGNIGHSTTNELLETSDPMTAGLQGTATMRLKEATPSISSDMSALASTQELRNLATGDAPLGQIQLTLRHSSQRNCLVVVVHACRYMLPSWLQSHLASAGYYKNGIYILITMLDSRFDFGITLEEAQKRTLDVAVKHNGGFLAKEELLGKVIIIKKHPFRGHGMDISFIMYETFETIETLS</sequence>
<dbReference type="GO" id="GO:0005886">
    <property type="term" value="C:plasma membrane"/>
    <property type="evidence" value="ECO:0007669"/>
    <property type="project" value="UniProtKB-SubCell"/>
</dbReference>
<keyword evidence="8" id="KW-0677">Repeat</keyword>
<evidence type="ECO:0000256" key="9">
    <source>
        <dbReference type="ARBA" id="ARBA00022824"/>
    </source>
</evidence>
<evidence type="ECO:0000256" key="12">
    <source>
        <dbReference type="ARBA" id="ARBA00023055"/>
    </source>
</evidence>
<dbReference type="FunFam" id="2.60.40.150:FF:000025">
    <property type="entry name" value="Extended synaptotagmin 2"/>
    <property type="match status" value="1"/>
</dbReference>
<dbReference type="InterPro" id="IPR000008">
    <property type="entry name" value="C2_dom"/>
</dbReference>
<dbReference type="Proteomes" id="UP000694388">
    <property type="component" value="Unplaced"/>
</dbReference>
<keyword evidence="5" id="KW-1003">Cell membrane</keyword>
<evidence type="ECO:0000256" key="3">
    <source>
        <dbReference type="ARBA" id="ARBA00005867"/>
    </source>
</evidence>
<keyword evidence="6 16" id="KW-0812">Transmembrane</keyword>
<dbReference type="GO" id="GO:0005789">
    <property type="term" value="C:endoplasmic reticulum membrane"/>
    <property type="evidence" value="ECO:0007669"/>
    <property type="project" value="UniProtKB-SubCell"/>
</dbReference>
<feature type="domain" description="SMP-LTD" evidence="18">
    <location>
        <begin position="94"/>
        <end position="273"/>
    </location>
</feature>
<name>A0A8C4QP28_EPTBU</name>
<dbReference type="Gene3D" id="2.60.40.150">
    <property type="entry name" value="C2 domain"/>
    <property type="match status" value="2"/>
</dbReference>
<evidence type="ECO:0000256" key="8">
    <source>
        <dbReference type="ARBA" id="ARBA00022737"/>
    </source>
</evidence>
<dbReference type="InterPro" id="IPR031468">
    <property type="entry name" value="SMP_LBD"/>
</dbReference>
<evidence type="ECO:0000256" key="2">
    <source>
        <dbReference type="ARBA" id="ARBA00004477"/>
    </source>
</evidence>
<dbReference type="Pfam" id="PF00168">
    <property type="entry name" value="C2"/>
    <property type="match status" value="2"/>
</dbReference>
<feature type="domain" description="C2" evidence="17">
    <location>
        <begin position="272"/>
        <end position="395"/>
    </location>
</feature>
<keyword evidence="11 16" id="KW-1133">Transmembrane helix</keyword>
<dbReference type="GO" id="GO:0061817">
    <property type="term" value="P:endoplasmic reticulum-plasma membrane tethering"/>
    <property type="evidence" value="ECO:0007669"/>
    <property type="project" value="InterPro"/>
</dbReference>
<reference evidence="19" key="2">
    <citation type="submission" date="2025-09" db="UniProtKB">
        <authorList>
            <consortium name="Ensembl"/>
        </authorList>
    </citation>
    <scope>IDENTIFICATION</scope>
</reference>
<feature type="compositionally biased region" description="Basic residues" evidence="15">
    <location>
        <begin position="556"/>
        <end position="567"/>
    </location>
</feature>
<dbReference type="FunFam" id="2.60.40.150:FF:000106">
    <property type="entry name" value="extended synaptotagmin-1 isoform X1"/>
    <property type="match status" value="1"/>
</dbReference>
<dbReference type="GO" id="GO:0008429">
    <property type="term" value="F:phosphatidylethanolamine binding"/>
    <property type="evidence" value="ECO:0007669"/>
    <property type="project" value="TreeGrafter"/>
</dbReference>
<dbReference type="InterPro" id="IPR039010">
    <property type="entry name" value="Synaptotagmin_SMP"/>
</dbReference>
<dbReference type="InterPro" id="IPR037749">
    <property type="entry name" value="Ext_Synaptotagmin_C2B"/>
</dbReference>
<dbReference type="GeneTree" id="ENSGT00940000156086"/>
<evidence type="ECO:0000256" key="11">
    <source>
        <dbReference type="ARBA" id="ARBA00022989"/>
    </source>
</evidence>
<evidence type="ECO:0000256" key="13">
    <source>
        <dbReference type="ARBA" id="ARBA00023121"/>
    </source>
</evidence>
<keyword evidence="10" id="KW-0106">Calcium</keyword>
<keyword evidence="13" id="KW-0446">Lipid-binding</keyword>
<keyword evidence="14 16" id="KW-0472">Membrane</keyword>
<reference evidence="19" key="1">
    <citation type="submission" date="2025-08" db="UniProtKB">
        <authorList>
            <consortium name="Ensembl"/>
        </authorList>
    </citation>
    <scope>IDENTIFICATION</scope>
</reference>
<dbReference type="CDD" id="cd08391">
    <property type="entry name" value="C2A_C2C_Synaptotagmin_like"/>
    <property type="match status" value="1"/>
</dbReference>
<evidence type="ECO:0000256" key="15">
    <source>
        <dbReference type="SAM" id="MobiDB-lite"/>
    </source>
</evidence>
<feature type="compositionally biased region" description="Polar residues" evidence="15">
    <location>
        <begin position="570"/>
        <end position="585"/>
    </location>
</feature>
<proteinExistence type="inferred from homology"/>
<dbReference type="PANTHER" id="PTHR45761:SF1">
    <property type="entry name" value="EXTENDED SYNAPTOTAGMIN-LIKE PROTEIN 2, ISOFORM C"/>
    <property type="match status" value="1"/>
</dbReference>
<dbReference type="Pfam" id="PF17047">
    <property type="entry name" value="SMP_LBD"/>
    <property type="match status" value="1"/>
</dbReference>
<keyword evidence="7" id="KW-0479">Metal-binding</keyword>
<dbReference type="PROSITE" id="PS50004">
    <property type="entry name" value="C2"/>
    <property type="match status" value="2"/>
</dbReference>
<feature type="region of interest" description="Disordered" evidence="15">
    <location>
        <begin position="556"/>
        <end position="602"/>
    </location>
</feature>
<dbReference type="PANTHER" id="PTHR45761">
    <property type="entry name" value="EXTENDED SYNAPTOTAGMIN-LIKE PROTEIN 2, ISOFORM C"/>
    <property type="match status" value="1"/>
</dbReference>
<dbReference type="InterPro" id="IPR035892">
    <property type="entry name" value="C2_domain_sf"/>
</dbReference>
<dbReference type="CDD" id="cd04050">
    <property type="entry name" value="C2B_Synaptotagmin-like"/>
    <property type="match status" value="1"/>
</dbReference>